<reference evidence="1" key="1">
    <citation type="journal article" date="2020" name="Nature">
        <title>Giant virus diversity and host interactions through global metagenomics.</title>
        <authorList>
            <person name="Schulz F."/>
            <person name="Roux S."/>
            <person name="Paez-Espino D."/>
            <person name="Jungbluth S."/>
            <person name="Walsh D.A."/>
            <person name="Denef V.J."/>
            <person name="McMahon K.D."/>
            <person name="Konstantinidis K.T."/>
            <person name="Eloe-Fadrosh E.A."/>
            <person name="Kyrpides N.C."/>
            <person name="Woyke T."/>
        </authorList>
    </citation>
    <scope>NUCLEOTIDE SEQUENCE</scope>
    <source>
        <strain evidence="1">GVMAG-M-3300023184-60</strain>
    </source>
</reference>
<sequence length="87" mass="10095">MAIRKYEFPELTSIIYKQFPPAKCNEFYCKFTSGFGSFLNLSAGVASGNNYALKRLRNIGRGKSEDEEMDFSTPSKFMYYNNDKKEY</sequence>
<dbReference type="AlphaFoldDB" id="A0A6C0I8U8"/>
<accession>A0A6C0I8U8</accession>
<dbReference type="EMBL" id="MN740139">
    <property type="protein sequence ID" value="QHT89384.1"/>
    <property type="molecule type" value="Genomic_DNA"/>
</dbReference>
<evidence type="ECO:0000313" key="1">
    <source>
        <dbReference type="EMBL" id="QHT89384.1"/>
    </source>
</evidence>
<organism evidence="1">
    <name type="scientific">viral metagenome</name>
    <dbReference type="NCBI Taxonomy" id="1070528"/>
    <lineage>
        <taxon>unclassified sequences</taxon>
        <taxon>metagenomes</taxon>
        <taxon>organismal metagenomes</taxon>
    </lineage>
</organism>
<proteinExistence type="predicted"/>
<name>A0A6C0I8U8_9ZZZZ</name>
<protein>
    <submittedName>
        <fullName evidence="1">Uncharacterized protein</fullName>
    </submittedName>
</protein>